<feature type="chain" id="PRO_5041333982" description="Serine carboxypeptidase S28-domain-containing protein" evidence="6">
    <location>
        <begin position="19"/>
        <end position="500"/>
    </location>
</feature>
<dbReference type="InterPro" id="IPR008758">
    <property type="entry name" value="Peptidase_S28"/>
</dbReference>
<dbReference type="PANTHER" id="PTHR11010:SF38">
    <property type="entry name" value="LYSOSOMAL PRO-X CARBOXYPEPTIDASE"/>
    <property type="match status" value="1"/>
</dbReference>
<dbReference type="GO" id="GO:0070008">
    <property type="term" value="F:serine-type exopeptidase activity"/>
    <property type="evidence" value="ECO:0007669"/>
    <property type="project" value="InterPro"/>
</dbReference>
<accession>A0AA39CJL4</accession>
<dbReference type="PANTHER" id="PTHR11010">
    <property type="entry name" value="PROTEASE S28 PRO-X CARBOXYPEPTIDASE-RELATED"/>
    <property type="match status" value="1"/>
</dbReference>
<protein>
    <recommendedName>
        <fullName evidence="9">Serine carboxypeptidase S28-domain-containing protein</fullName>
    </recommendedName>
</protein>
<evidence type="ECO:0000256" key="6">
    <source>
        <dbReference type="SAM" id="SignalP"/>
    </source>
</evidence>
<gene>
    <name evidence="7" type="ORF">H2200_005203</name>
</gene>
<evidence type="ECO:0000313" key="7">
    <source>
        <dbReference type="EMBL" id="KAJ9610426.1"/>
    </source>
</evidence>
<dbReference type="Pfam" id="PF05577">
    <property type="entry name" value="Peptidase_S28"/>
    <property type="match status" value="1"/>
</dbReference>
<dbReference type="Proteomes" id="UP001172673">
    <property type="component" value="Unassembled WGS sequence"/>
</dbReference>
<dbReference type="EMBL" id="JAPDRK010000007">
    <property type="protein sequence ID" value="KAJ9610426.1"/>
    <property type="molecule type" value="Genomic_DNA"/>
</dbReference>
<evidence type="ECO:0008006" key="9">
    <source>
        <dbReference type="Google" id="ProtNLM"/>
    </source>
</evidence>
<evidence type="ECO:0000256" key="4">
    <source>
        <dbReference type="ARBA" id="ARBA00022801"/>
    </source>
</evidence>
<comment type="similarity">
    <text evidence="1">Belongs to the peptidase S28 family.</text>
</comment>
<evidence type="ECO:0000256" key="3">
    <source>
        <dbReference type="ARBA" id="ARBA00022729"/>
    </source>
</evidence>
<dbReference type="GO" id="GO:0006508">
    <property type="term" value="P:proteolysis"/>
    <property type="evidence" value="ECO:0007669"/>
    <property type="project" value="UniProtKB-KW"/>
</dbReference>
<organism evidence="7 8">
    <name type="scientific">Cladophialophora chaetospira</name>
    <dbReference type="NCBI Taxonomy" id="386627"/>
    <lineage>
        <taxon>Eukaryota</taxon>
        <taxon>Fungi</taxon>
        <taxon>Dikarya</taxon>
        <taxon>Ascomycota</taxon>
        <taxon>Pezizomycotina</taxon>
        <taxon>Eurotiomycetes</taxon>
        <taxon>Chaetothyriomycetidae</taxon>
        <taxon>Chaetothyriales</taxon>
        <taxon>Herpotrichiellaceae</taxon>
        <taxon>Cladophialophora</taxon>
    </lineage>
</organism>
<dbReference type="AlphaFoldDB" id="A0AA39CJL4"/>
<keyword evidence="5" id="KW-0325">Glycoprotein</keyword>
<dbReference type="Gene3D" id="1.20.120.980">
    <property type="entry name" value="Serine carboxypeptidase S28, SKS domain"/>
    <property type="match status" value="1"/>
</dbReference>
<evidence type="ECO:0000313" key="8">
    <source>
        <dbReference type="Proteomes" id="UP001172673"/>
    </source>
</evidence>
<keyword evidence="3 6" id="KW-0732">Signal</keyword>
<proteinExistence type="inferred from homology"/>
<dbReference type="InterPro" id="IPR042269">
    <property type="entry name" value="Ser_carbopepase_S28_SKS"/>
</dbReference>
<dbReference type="GO" id="GO:0008239">
    <property type="term" value="F:dipeptidyl-peptidase activity"/>
    <property type="evidence" value="ECO:0007669"/>
    <property type="project" value="TreeGrafter"/>
</dbReference>
<name>A0AA39CJL4_9EURO</name>
<sequence>MHAPNLLLHTLLFSLCSAIPVEDTSSLVRRADVPNLPPASPPNANDCSFRTFTQNIDHFGQHNGTFQQKYNLVTEFFKPGGPIFFFQGEESTYLDCVESTIGYSWAKQTHGIAVSLEHRYFGESAPFNSTDPTKQQYEYSFLTLDNVMADSANFVNYLKKSISGASNSKAIVYSGSYGGFLCTVLRQNHPEAFYGAIASAPPAAGIGSDPNSEDWYTWNIWLNNVYQDASAEGSSKLKNAIQTLEQRVTSGTNLSSLQHELNLCDEPKTTDFVAINNWFQNVLSSAAELNYPIARPGRSPVAHPLNKVMTIALTEKDPIQIINQTLSLWFGSVYPCIDVNSQTALQAVVPAIQVSVFNYLCCKYYPLFALSDVPNGTIFTASSLGKYEVAQCDKKYNITTPSIPSLREKYKFTRADLRNSTHIIWSLGQYDPTNGVSPHQPGIDSPALSVDRNVSRILYTSNMGHREDLFAPDPSDRETVTKARSIELESIKGWLGWYGL</sequence>
<reference evidence="7" key="1">
    <citation type="submission" date="2022-10" db="EMBL/GenBank/DDBJ databases">
        <title>Culturing micro-colonial fungi from biological soil crusts in the Mojave desert and describing Neophaeococcomyces mojavensis, and introducing the new genera and species Taxawa tesnikishii.</title>
        <authorList>
            <person name="Kurbessoian T."/>
            <person name="Stajich J.E."/>
        </authorList>
    </citation>
    <scope>NUCLEOTIDE SEQUENCE</scope>
    <source>
        <strain evidence="7">TK_41</strain>
    </source>
</reference>
<keyword evidence="2" id="KW-0645">Protease</keyword>
<dbReference type="InterPro" id="IPR029058">
    <property type="entry name" value="AB_hydrolase_fold"/>
</dbReference>
<evidence type="ECO:0000256" key="5">
    <source>
        <dbReference type="ARBA" id="ARBA00023180"/>
    </source>
</evidence>
<feature type="signal peptide" evidence="6">
    <location>
        <begin position="1"/>
        <end position="18"/>
    </location>
</feature>
<dbReference type="Gene3D" id="3.40.50.1820">
    <property type="entry name" value="alpha/beta hydrolase"/>
    <property type="match status" value="1"/>
</dbReference>
<evidence type="ECO:0000256" key="2">
    <source>
        <dbReference type="ARBA" id="ARBA00022670"/>
    </source>
</evidence>
<keyword evidence="4" id="KW-0378">Hydrolase</keyword>
<dbReference type="SUPFAM" id="SSF53474">
    <property type="entry name" value="alpha/beta-Hydrolases"/>
    <property type="match status" value="1"/>
</dbReference>
<keyword evidence="8" id="KW-1185">Reference proteome</keyword>
<comment type="caution">
    <text evidence="7">The sequence shown here is derived from an EMBL/GenBank/DDBJ whole genome shotgun (WGS) entry which is preliminary data.</text>
</comment>
<evidence type="ECO:0000256" key="1">
    <source>
        <dbReference type="ARBA" id="ARBA00011079"/>
    </source>
</evidence>